<dbReference type="EMBL" id="CP147251">
    <property type="protein sequence ID" value="WYJ75730.1"/>
    <property type="molecule type" value="Genomic_DNA"/>
</dbReference>
<evidence type="ECO:0000259" key="3">
    <source>
        <dbReference type="SMART" id="SM00919"/>
    </source>
</evidence>
<dbReference type="InterPro" id="IPR001891">
    <property type="entry name" value="Malic_OxRdtase"/>
</dbReference>
<protein>
    <submittedName>
        <fullName evidence="5">Malate dehydrogenase (Oxaloacetate-decarboxylating)</fullName>
    </submittedName>
</protein>
<dbReference type="Pfam" id="PF03949">
    <property type="entry name" value="Malic_M"/>
    <property type="match status" value="1"/>
</dbReference>
<evidence type="ECO:0000259" key="4">
    <source>
        <dbReference type="SMART" id="SM01274"/>
    </source>
</evidence>
<dbReference type="Gene3D" id="3.40.50.10380">
    <property type="entry name" value="Malic enzyme, N-terminal domain"/>
    <property type="match status" value="1"/>
</dbReference>
<dbReference type="InterPro" id="IPR051674">
    <property type="entry name" value="Malate_Decarboxylase"/>
</dbReference>
<proteinExistence type="inferred from homology"/>
<sequence length="385" mass="40833">MTKDVKELALEQVKQNGGLLSITPKAAINLPEDLSVVYTPGVAAVSSAIVENKGLARELTMKKNTIAMVSDGSAVLGLGNIGPEAALPVMEGKAALFKRFGNIDTIPIVLDTQDIDEIIQVVKAISPTFGGINLEDIAAPRCFEIERRLMDECAIPIFHDDQNGTAIVALAATFNSLKLIGKSRDEIKVVVNGGGAAGIAITRKFLAAGIHNILVVDKAGILNEQEGTSLLPHHLDIAKVTNRTFVSGTLQDALVDADIFIGVSQGNVLKAEWIHHMAEKPVIFALANPIPEILPEEALAAGAYIVGTGRSDYPNQMNNVLAFPGIFRGVLDAKATKITDEMQIAAAVAIANLISEEELTPTNIMPNVFQDNVTQVVAQAVVKAI</sequence>
<dbReference type="RefSeq" id="WP_207941537.1">
    <property type="nucleotide sequence ID" value="NZ_CP147251.1"/>
</dbReference>
<gene>
    <name evidence="5" type="ORF">DOK78_000306</name>
</gene>
<dbReference type="Proteomes" id="UP000664701">
    <property type="component" value="Chromosome"/>
</dbReference>
<organism evidence="5 6">
    <name type="scientific">Candidatus Enterococcus lowellii</name>
    <dbReference type="NCBI Taxonomy" id="2230877"/>
    <lineage>
        <taxon>Bacteria</taxon>
        <taxon>Bacillati</taxon>
        <taxon>Bacillota</taxon>
        <taxon>Bacilli</taxon>
        <taxon>Lactobacillales</taxon>
        <taxon>Enterococcaceae</taxon>
        <taxon>Enterococcus</taxon>
    </lineage>
</organism>
<accession>A0ABZ2SJR0</accession>
<dbReference type="InterPro" id="IPR045213">
    <property type="entry name" value="Malic_NAD-bd_bact_type"/>
</dbReference>
<dbReference type="InterPro" id="IPR046346">
    <property type="entry name" value="Aminoacid_DH-like_N_sf"/>
</dbReference>
<comment type="similarity">
    <text evidence="1">Belongs to the malic enzymes family.</text>
</comment>
<dbReference type="CDD" id="cd05311">
    <property type="entry name" value="NAD_bind_2_malic_enz"/>
    <property type="match status" value="1"/>
</dbReference>
<evidence type="ECO:0000256" key="2">
    <source>
        <dbReference type="ARBA" id="ARBA00023002"/>
    </source>
</evidence>
<dbReference type="PANTHER" id="PTHR43237">
    <property type="entry name" value="NADP-DEPENDENT MALIC ENZYME"/>
    <property type="match status" value="1"/>
</dbReference>
<name>A0ABZ2SJR0_9ENTE</name>
<dbReference type="SUPFAM" id="SSF51735">
    <property type="entry name" value="NAD(P)-binding Rossmann-fold domains"/>
    <property type="match status" value="1"/>
</dbReference>
<dbReference type="SMART" id="SM00919">
    <property type="entry name" value="Malic_M"/>
    <property type="match status" value="1"/>
</dbReference>
<dbReference type="PANTHER" id="PTHR43237:SF4">
    <property type="entry name" value="NADP-DEPENDENT MALIC ENZYME"/>
    <property type="match status" value="1"/>
</dbReference>
<evidence type="ECO:0000256" key="1">
    <source>
        <dbReference type="ARBA" id="ARBA00008785"/>
    </source>
</evidence>
<evidence type="ECO:0000313" key="6">
    <source>
        <dbReference type="Proteomes" id="UP000664701"/>
    </source>
</evidence>
<dbReference type="PIRSF" id="PIRSF000106">
    <property type="entry name" value="ME"/>
    <property type="match status" value="1"/>
</dbReference>
<dbReference type="Pfam" id="PF00390">
    <property type="entry name" value="malic"/>
    <property type="match status" value="1"/>
</dbReference>
<dbReference type="SUPFAM" id="SSF53223">
    <property type="entry name" value="Aminoacid dehydrogenase-like, N-terminal domain"/>
    <property type="match status" value="1"/>
</dbReference>
<dbReference type="Gene3D" id="3.40.50.720">
    <property type="entry name" value="NAD(P)-binding Rossmann-like Domain"/>
    <property type="match status" value="1"/>
</dbReference>
<reference evidence="5 6" key="2">
    <citation type="submission" date="2024-03" db="EMBL/GenBank/DDBJ databases">
        <title>The Genome Sequence of Enterococcus sp. DIV2402.</title>
        <authorList>
            <consortium name="The Broad Institute Genomics Platform"/>
            <consortium name="The Broad Institute Microbial Omics Core"/>
            <consortium name="The Broad Institute Genomic Center for Infectious Diseases"/>
            <person name="Earl A."/>
            <person name="Manson A."/>
            <person name="Gilmore M."/>
            <person name="Schwartman J."/>
            <person name="Shea T."/>
            <person name="Abouelleil A."/>
            <person name="Cao P."/>
            <person name="Chapman S."/>
            <person name="Cusick C."/>
            <person name="Young S."/>
            <person name="Neafsey D."/>
            <person name="Nusbaum C."/>
            <person name="Birren B."/>
        </authorList>
    </citation>
    <scope>NUCLEOTIDE SEQUENCE [LARGE SCALE GENOMIC DNA]</scope>
    <source>
        <strain evidence="5 6">DIV2402</strain>
    </source>
</reference>
<reference evidence="5 6" key="1">
    <citation type="submission" date="2021-03" db="EMBL/GenBank/DDBJ databases">
        <authorList>
            <person name="Gilmore M.S."/>
            <person name="Schwartzman J."/>
            <person name="Van Tyne D."/>
            <person name="Martin M."/>
            <person name="Earl A.M."/>
            <person name="Manson A.L."/>
            <person name="Straub T."/>
            <person name="Salamzade R."/>
            <person name="Saavedra J."/>
            <person name="Lebreton F."/>
            <person name="Prichula J."/>
            <person name="Schaufler K."/>
            <person name="Gaca A."/>
            <person name="Sgardioli B."/>
            <person name="Wagenaar J."/>
            <person name="Strong T."/>
        </authorList>
    </citation>
    <scope>NUCLEOTIDE SEQUENCE [LARGE SCALE GENOMIC DNA]</scope>
    <source>
        <strain evidence="5 6">DIV2402</strain>
    </source>
</reference>
<dbReference type="SMART" id="SM01274">
    <property type="entry name" value="malic"/>
    <property type="match status" value="1"/>
</dbReference>
<feature type="domain" description="Malic enzyme NAD-binding" evidence="3">
    <location>
        <begin position="162"/>
        <end position="385"/>
    </location>
</feature>
<dbReference type="InterPro" id="IPR012302">
    <property type="entry name" value="Malic_NAD-bd"/>
</dbReference>
<dbReference type="InterPro" id="IPR012301">
    <property type="entry name" value="Malic_N_dom"/>
</dbReference>
<evidence type="ECO:0000313" key="5">
    <source>
        <dbReference type="EMBL" id="WYJ75730.1"/>
    </source>
</evidence>
<keyword evidence="2" id="KW-0560">Oxidoreductase</keyword>
<feature type="domain" description="Malic enzyme N-terminal" evidence="4">
    <location>
        <begin position="17"/>
        <end position="150"/>
    </location>
</feature>
<dbReference type="InterPro" id="IPR036291">
    <property type="entry name" value="NAD(P)-bd_dom_sf"/>
</dbReference>
<keyword evidence="6" id="KW-1185">Reference proteome</keyword>
<dbReference type="InterPro" id="IPR037062">
    <property type="entry name" value="Malic_N_dom_sf"/>
</dbReference>